<feature type="domain" description="TonB-dependent receptor plug" evidence="10">
    <location>
        <begin position="133"/>
        <end position="254"/>
    </location>
</feature>
<dbReference type="GO" id="GO:0015344">
    <property type="term" value="F:siderophore uptake transmembrane transporter activity"/>
    <property type="evidence" value="ECO:0007669"/>
    <property type="project" value="TreeGrafter"/>
</dbReference>
<feature type="chain" id="PRO_5028878175" evidence="9">
    <location>
        <begin position="30"/>
        <end position="1007"/>
    </location>
</feature>
<evidence type="ECO:0000256" key="8">
    <source>
        <dbReference type="PROSITE-ProRule" id="PRU01360"/>
    </source>
</evidence>
<evidence type="ECO:0000313" key="11">
    <source>
        <dbReference type="EMBL" id="QLG44067.1"/>
    </source>
</evidence>
<dbReference type="EMBL" id="CP058595">
    <property type="protein sequence ID" value="QLG44067.1"/>
    <property type="molecule type" value="Genomic_DNA"/>
</dbReference>
<dbReference type="InterPro" id="IPR008969">
    <property type="entry name" value="CarboxyPept-like_regulatory"/>
</dbReference>
<keyword evidence="5 9" id="KW-0732">Signal</keyword>
<dbReference type="SUPFAM" id="SSF56935">
    <property type="entry name" value="Porins"/>
    <property type="match status" value="1"/>
</dbReference>
<dbReference type="InterPro" id="IPR012910">
    <property type="entry name" value="Plug_dom"/>
</dbReference>
<evidence type="ECO:0000256" key="6">
    <source>
        <dbReference type="ARBA" id="ARBA00023136"/>
    </source>
</evidence>
<evidence type="ECO:0000313" key="12">
    <source>
        <dbReference type="Proteomes" id="UP000509302"/>
    </source>
</evidence>
<evidence type="ECO:0000256" key="4">
    <source>
        <dbReference type="ARBA" id="ARBA00022692"/>
    </source>
</evidence>
<evidence type="ECO:0000259" key="10">
    <source>
        <dbReference type="Pfam" id="PF07715"/>
    </source>
</evidence>
<organism evidence="11 12">
    <name type="scientific">Costertonia aggregata</name>
    <dbReference type="NCBI Taxonomy" id="343403"/>
    <lineage>
        <taxon>Bacteria</taxon>
        <taxon>Pseudomonadati</taxon>
        <taxon>Bacteroidota</taxon>
        <taxon>Flavobacteriia</taxon>
        <taxon>Flavobacteriales</taxon>
        <taxon>Flavobacteriaceae</taxon>
        <taxon>Costertonia</taxon>
    </lineage>
</organism>
<gene>
    <name evidence="11" type="ORF">HYG79_01455</name>
</gene>
<dbReference type="Pfam" id="PF07715">
    <property type="entry name" value="Plug"/>
    <property type="match status" value="1"/>
</dbReference>
<keyword evidence="7 8" id="KW-0998">Cell outer membrane</keyword>
<accession>A0A7H9AKZ5</accession>
<evidence type="ECO:0000256" key="3">
    <source>
        <dbReference type="ARBA" id="ARBA00022452"/>
    </source>
</evidence>
<dbReference type="RefSeq" id="WP_179240403.1">
    <property type="nucleotide sequence ID" value="NZ_CP058595.1"/>
</dbReference>
<comment type="subcellular location">
    <subcellularLocation>
        <location evidence="1 8">Cell outer membrane</location>
        <topology evidence="1 8">Multi-pass membrane protein</topology>
    </subcellularLocation>
</comment>
<evidence type="ECO:0000256" key="7">
    <source>
        <dbReference type="ARBA" id="ARBA00023237"/>
    </source>
</evidence>
<dbReference type="PANTHER" id="PTHR30069:SF29">
    <property type="entry name" value="HEMOGLOBIN AND HEMOGLOBIN-HAPTOGLOBIN-BINDING PROTEIN 1-RELATED"/>
    <property type="match status" value="1"/>
</dbReference>
<keyword evidence="2 8" id="KW-0813">Transport</keyword>
<protein>
    <submittedName>
        <fullName evidence="11">SusC/RagA family TonB-linked outer membrane protein</fullName>
    </submittedName>
</protein>
<dbReference type="InterPro" id="IPR036942">
    <property type="entry name" value="Beta-barrel_TonB_sf"/>
</dbReference>
<keyword evidence="6 8" id="KW-0472">Membrane</keyword>
<evidence type="ECO:0000256" key="2">
    <source>
        <dbReference type="ARBA" id="ARBA00022448"/>
    </source>
</evidence>
<dbReference type="InterPro" id="IPR039426">
    <property type="entry name" value="TonB-dep_rcpt-like"/>
</dbReference>
<dbReference type="Pfam" id="PF13715">
    <property type="entry name" value="CarbopepD_reg_2"/>
    <property type="match status" value="1"/>
</dbReference>
<name>A0A7H9AKZ5_9FLAO</name>
<dbReference type="Proteomes" id="UP000509302">
    <property type="component" value="Chromosome"/>
</dbReference>
<dbReference type="GO" id="GO:0009279">
    <property type="term" value="C:cell outer membrane"/>
    <property type="evidence" value="ECO:0007669"/>
    <property type="project" value="UniProtKB-SubCell"/>
</dbReference>
<dbReference type="InterPro" id="IPR037066">
    <property type="entry name" value="Plug_dom_sf"/>
</dbReference>
<dbReference type="AlphaFoldDB" id="A0A7H9AKZ5"/>
<dbReference type="NCBIfam" id="TIGR04056">
    <property type="entry name" value="OMP_RagA_SusC"/>
    <property type="match status" value="1"/>
</dbReference>
<sequence length="1007" mass="109737">MKKINLIGKKLHHSLLLLLFLAVSNLTSGQTTPYSFSGNVTDQSSGIPVAGASIFIENTTTGTVTDFDGNYSFRANLEPGEYILVASYLGYSTKKIPISLGASNDVVNDISLQEDLLSLDEVVVTGNTIGVNKRTLGNAISSVKAEDLVNNGATAVDQAISGKITGALVQQNSGDPAGGISIRLRGPATITGNSDPLYIVDGILISNSSNQLIDLGGNAQNRLADINPNDVERIEIIKGAAAAAIYGSRASNGVVQIFTKKGKSGEPKFSFSTNVRVNELRKQIRYNDTPLAWVDPADRDNLETVPVTRFNLQDSFFGSGFGLENNLSVSGGNEKTTYYLSASHLDNEGIIVNSNFNRIGFKANITQKAFDWLDITGGFNYVRSTSNDIPNGGINSAYGAITGFLFSDNSVNPFPDESGVYPVTSLLVPRTNPLEAVNRFDFGQKVNRFITSVGLNAKITDKLSANYTLGIDYFNQSATAFIPLNNTSTNPNGFARRSDINNFQYNSDLNLTYKTPITDDINSTTTLGGSWQYEEFDRIGITADGLPPIVETAESGSVLAQGESRSQISYWGSFVQQSFGYKNKLYINGALRVDGASTFGENERNQLYAKASLSYILSEEDFWKNTFGDTFNVFKIRGSWGQAGNLTALSAYQRFTVLSPDAINGLPSLTPSTSQGDLNIAPERQDEIEFGFDAGLFNNRLGLEFTYYKQDVTDLLLPRELAPSTGFGTRLENIGNLENEGLELLLRGTPVKTKDFSWEVTATYSKNENTVTNVAGGGQFALGGSFSTNFVIEGEPLGVFYRQYYARNNDGSLLLDAAGYPQSERGNPDTGEIGRDADGQPVGSTLSKVIGDPNPDWFGSLINEFTYKDFSFRIQLDAVQGFDIFNWNRRLLDNRLFGGGFNYGQEIAGNRLKNLGQAQANIFEEFVEDGSFVKLRELAINYNIRSPFKSVDNIRLSLVGRNLISWDSYSGWDPEINTAGQSNGVRGFDFAGVPIPRTYQFGVNVSF</sequence>
<dbReference type="InterPro" id="IPR023997">
    <property type="entry name" value="TonB-dep_OMP_SusC/RagA_CS"/>
</dbReference>
<evidence type="ECO:0000256" key="1">
    <source>
        <dbReference type="ARBA" id="ARBA00004571"/>
    </source>
</evidence>
<dbReference type="InterPro" id="IPR023996">
    <property type="entry name" value="TonB-dep_OMP_SusC/RagA"/>
</dbReference>
<dbReference type="KEGG" id="cagg:HYG79_01455"/>
<keyword evidence="12" id="KW-1185">Reference proteome</keyword>
<dbReference type="PANTHER" id="PTHR30069">
    <property type="entry name" value="TONB-DEPENDENT OUTER MEMBRANE RECEPTOR"/>
    <property type="match status" value="1"/>
</dbReference>
<dbReference type="Gene3D" id="2.40.170.20">
    <property type="entry name" value="TonB-dependent receptor, beta-barrel domain"/>
    <property type="match status" value="1"/>
</dbReference>
<comment type="similarity">
    <text evidence="8">Belongs to the TonB-dependent receptor family.</text>
</comment>
<proteinExistence type="inferred from homology"/>
<evidence type="ECO:0000256" key="9">
    <source>
        <dbReference type="SAM" id="SignalP"/>
    </source>
</evidence>
<dbReference type="PROSITE" id="PS52016">
    <property type="entry name" value="TONB_DEPENDENT_REC_3"/>
    <property type="match status" value="1"/>
</dbReference>
<dbReference type="Gene3D" id="2.170.130.10">
    <property type="entry name" value="TonB-dependent receptor, plug domain"/>
    <property type="match status" value="1"/>
</dbReference>
<dbReference type="SUPFAM" id="SSF49464">
    <property type="entry name" value="Carboxypeptidase regulatory domain-like"/>
    <property type="match status" value="1"/>
</dbReference>
<dbReference type="NCBIfam" id="TIGR04057">
    <property type="entry name" value="SusC_RagA_signa"/>
    <property type="match status" value="1"/>
</dbReference>
<keyword evidence="4 8" id="KW-0812">Transmembrane</keyword>
<reference evidence="11 12" key="1">
    <citation type="journal article" date="2006" name="Int. J. Syst. Evol. Microbiol.">
        <title>Costertonia aggregata gen. nov., sp. nov., a mesophilic marine bacterium of the family Flavobacteriaceae, isolated from a mature biofilm.</title>
        <authorList>
            <person name="Kwon K.K."/>
            <person name="Lee Y.K."/>
            <person name="Lee H.K."/>
        </authorList>
    </citation>
    <scope>NUCLEOTIDE SEQUENCE [LARGE SCALE GENOMIC DNA]</scope>
    <source>
        <strain evidence="11 12">KCCM 42265</strain>
    </source>
</reference>
<keyword evidence="3 8" id="KW-1134">Transmembrane beta strand</keyword>
<evidence type="ECO:0000256" key="5">
    <source>
        <dbReference type="ARBA" id="ARBA00022729"/>
    </source>
</evidence>
<dbReference type="Gene3D" id="2.60.40.1120">
    <property type="entry name" value="Carboxypeptidase-like, regulatory domain"/>
    <property type="match status" value="1"/>
</dbReference>
<feature type="signal peptide" evidence="9">
    <location>
        <begin position="1"/>
        <end position="29"/>
    </location>
</feature>
<dbReference type="GO" id="GO:0044718">
    <property type="term" value="P:siderophore transmembrane transport"/>
    <property type="evidence" value="ECO:0007669"/>
    <property type="project" value="TreeGrafter"/>
</dbReference>